<dbReference type="EMBL" id="KV007050">
    <property type="protein sequence ID" value="KZV31898.1"/>
    <property type="molecule type" value="Genomic_DNA"/>
</dbReference>
<dbReference type="OrthoDB" id="1433902at2759"/>
<gene>
    <name evidence="2" type="ORF">F511_42024</name>
</gene>
<proteinExistence type="predicted"/>
<feature type="compositionally biased region" description="Basic and acidic residues" evidence="1">
    <location>
        <begin position="1"/>
        <end position="11"/>
    </location>
</feature>
<reference evidence="2 3" key="1">
    <citation type="journal article" date="2015" name="Proc. Natl. Acad. Sci. U.S.A.">
        <title>The resurrection genome of Boea hygrometrica: A blueprint for survival of dehydration.</title>
        <authorList>
            <person name="Xiao L."/>
            <person name="Yang G."/>
            <person name="Zhang L."/>
            <person name="Yang X."/>
            <person name="Zhao S."/>
            <person name="Ji Z."/>
            <person name="Zhou Q."/>
            <person name="Hu M."/>
            <person name="Wang Y."/>
            <person name="Chen M."/>
            <person name="Xu Y."/>
            <person name="Jin H."/>
            <person name="Xiao X."/>
            <person name="Hu G."/>
            <person name="Bao F."/>
            <person name="Hu Y."/>
            <person name="Wan P."/>
            <person name="Li L."/>
            <person name="Deng X."/>
            <person name="Kuang T."/>
            <person name="Xiang C."/>
            <person name="Zhu J.K."/>
            <person name="Oliver M.J."/>
            <person name="He Y."/>
        </authorList>
    </citation>
    <scope>NUCLEOTIDE SEQUENCE [LARGE SCALE GENOMIC DNA]</scope>
    <source>
        <strain evidence="3">cv. XS01</strain>
    </source>
</reference>
<protein>
    <submittedName>
        <fullName evidence="2">Uncharacterized protein</fullName>
    </submittedName>
</protein>
<accession>A0A2Z7BID3</accession>
<keyword evidence="3" id="KW-1185">Reference proteome</keyword>
<feature type="region of interest" description="Disordered" evidence="1">
    <location>
        <begin position="1"/>
        <end position="25"/>
    </location>
</feature>
<dbReference type="AlphaFoldDB" id="A0A2Z7BID3"/>
<dbReference type="Proteomes" id="UP000250235">
    <property type="component" value="Unassembled WGS sequence"/>
</dbReference>
<sequence>MAGDRRSDRNNGGEGSSNSGTGLSREDLMAIATIVARTLQGLVNPNNNNQSPPLPPPLRGTKFYYESLRKNKAPTFDGSYDPEVAQTCMKNIETQLQLLEVPDAFKVDVVTPLLDSKAGKWWEAVEPTMTSNGQVTVRVDAQVANLWRVGL</sequence>
<evidence type="ECO:0000313" key="2">
    <source>
        <dbReference type="EMBL" id="KZV31898.1"/>
    </source>
</evidence>
<name>A0A2Z7BID3_9LAMI</name>
<evidence type="ECO:0000313" key="3">
    <source>
        <dbReference type="Proteomes" id="UP000250235"/>
    </source>
</evidence>
<evidence type="ECO:0000256" key="1">
    <source>
        <dbReference type="SAM" id="MobiDB-lite"/>
    </source>
</evidence>
<organism evidence="2 3">
    <name type="scientific">Dorcoceras hygrometricum</name>
    <dbReference type="NCBI Taxonomy" id="472368"/>
    <lineage>
        <taxon>Eukaryota</taxon>
        <taxon>Viridiplantae</taxon>
        <taxon>Streptophyta</taxon>
        <taxon>Embryophyta</taxon>
        <taxon>Tracheophyta</taxon>
        <taxon>Spermatophyta</taxon>
        <taxon>Magnoliopsida</taxon>
        <taxon>eudicotyledons</taxon>
        <taxon>Gunneridae</taxon>
        <taxon>Pentapetalae</taxon>
        <taxon>asterids</taxon>
        <taxon>lamiids</taxon>
        <taxon>Lamiales</taxon>
        <taxon>Gesneriaceae</taxon>
        <taxon>Didymocarpoideae</taxon>
        <taxon>Trichosporeae</taxon>
        <taxon>Loxocarpinae</taxon>
        <taxon>Dorcoceras</taxon>
    </lineage>
</organism>